<dbReference type="KEGG" id="pars:DRW48_07800"/>
<dbReference type="EMBL" id="CP030918">
    <property type="protein sequence ID" value="AXC49607.1"/>
    <property type="molecule type" value="Genomic_DNA"/>
</dbReference>
<proteinExistence type="predicted"/>
<organism evidence="1 2">
    <name type="scientific">Paracoccus suum</name>
    <dbReference type="NCBI Taxonomy" id="2259340"/>
    <lineage>
        <taxon>Bacteria</taxon>
        <taxon>Pseudomonadati</taxon>
        <taxon>Pseudomonadota</taxon>
        <taxon>Alphaproteobacteria</taxon>
        <taxon>Rhodobacterales</taxon>
        <taxon>Paracoccaceae</taxon>
        <taxon>Paracoccus</taxon>
    </lineage>
</organism>
<sequence>MWLKTPLVKARTNGRVVNPETGKTAQVVLLPLSSGGSGSQASLGTMQALGADLTDLPEVEVFAL</sequence>
<reference evidence="2" key="1">
    <citation type="submission" date="2018-07" db="EMBL/GenBank/DDBJ databases">
        <title>Genome sequencing of Paracoccus sp. SC2-6.</title>
        <authorList>
            <person name="Heo J."/>
            <person name="Kim S.-J."/>
            <person name="Kwon S.-W."/>
        </authorList>
    </citation>
    <scope>NUCLEOTIDE SEQUENCE [LARGE SCALE GENOMIC DNA]</scope>
    <source>
        <strain evidence="2">SC2-6</strain>
    </source>
</reference>
<keyword evidence="2" id="KW-1185">Reference proteome</keyword>
<protein>
    <submittedName>
        <fullName evidence="1">Uncharacterized protein</fullName>
    </submittedName>
</protein>
<accession>A0A344PJQ2</accession>
<dbReference type="AlphaFoldDB" id="A0A344PJQ2"/>
<dbReference type="Proteomes" id="UP000252023">
    <property type="component" value="Chromosome"/>
</dbReference>
<gene>
    <name evidence="1" type="ORF">DRW48_07800</name>
</gene>
<evidence type="ECO:0000313" key="1">
    <source>
        <dbReference type="EMBL" id="AXC49607.1"/>
    </source>
</evidence>
<name>A0A344PJQ2_9RHOB</name>
<evidence type="ECO:0000313" key="2">
    <source>
        <dbReference type="Proteomes" id="UP000252023"/>
    </source>
</evidence>